<name>A0AAN8Y5Z0_SOLBU</name>
<dbReference type="EMBL" id="JBANQN010000009">
    <property type="protein sequence ID" value="KAK6780116.1"/>
    <property type="molecule type" value="Genomic_DNA"/>
</dbReference>
<sequence>MFIATRTKTGKDLQTDTQVAIAEL</sequence>
<comment type="caution">
    <text evidence="1">The sequence shown here is derived from an EMBL/GenBank/DDBJ whole genome shotgun (WGS) entry which is preliminary data.</text>
</comment>
<proteinExistence type="predicted"/>
<evidence type="ECO:0000313" key="1">
    <source>
        <dbReference type="EMBL" id="KAK6780116.1"/>
    </source>
</evidence>
<protein>
    <submittedName>
        <fullName evidence="1">Uncharacterized protein</fullName>
    </submittedName>
</protein>
<gene>
    <name evidence="1" type="ORF">RDI58_022300</name>
</gene>
<dbReference type="Proteomes" id="UP001371456">
    <property type="component" value="Unassembled WGS sequence"/>
</dbReference>
<organism evidence="1 2">
    <name type="scientific">Solanum bulbocastanum</name>
    <name type="common">Wild potato</name>
    <dbReference type="NCBI Taxonomy" id="147425"/>
    <lineage>
        <taxon>Eukaryota</taxon>
        <taxon>Viridiplantae</taxon>
        <taxon>Streptophyta</taxon>
        <taxon>Embryophyta</taxon>
        <taxon>Tracheophyta</taxon>
        <taxon>Spermatophyta</taxon>
        <taxon>Magnoliopsida</taxon>
        <taxon>eudicotyledons</taxon>
        <taxon>Gunneridae</taxon>
        <taxon>Pentapetalae</taxon>
        <taxon>asterids</taxon>
        <taxon>lamiids</taxon>
        <taxon>Solanales</taxon>
        <taxon>Solanaceae</taxon>
        <taxon>Solanoideae</taxon>
        <taxon>Solaneae</taxon>
        <taxon>Solanum</taxon>
    </lineage>
</organism>
<keyword evidence="2" id="KW-1185">Reference proteome</keyword>
<dbReference type="AlphaFoldDB" id="A0AAN8Y5Z0"/>
<evidence type="ECO:0000313" key="2">
    <source>
        <dbReference type="Proteomes" id="UP001371456"/>
    </source>
</evidence>
<reference evidence="1 2" key="1">
    <citation type="submission" date="2024-02" db="EMBL/GenBank/DDBJ databases">
        <title>de novo genome assembly of Solanum bulbocastanum strain 11H21.</title>
        <authorList>
            <person name="Hosaka A.J."/>
        </authorList>
    </citation>
    <scope>NUCLEOTIDE SEQUENCE [LARGE SCALE GENOMIC DNA]</scope>
    <source>
        <tissue evidence="1">Young leaves</tissue>
    </source>
</reference>
<accession>A0AAN8Y5Z0</accession>